<organism evidence="7 9">
    <name type="scientific">Superficieibacter electus</name>
    <dbReference type="NCBI Taxonomy" id="2022662"/>
    <lineage>
        <taxon>Bacteria</taxon>
        <taxon>Pseudomonadati</taxon>
        <taxon>Pseudomonadota</taxon>
        <taxon>Gammaproteobacteria</taxon>
        <taxon>Enterobacterales</taxon>
        <taxon>Enterobacteriaceae</taxon>
        <taxon>Superficieibacter</taxon>
    </lineage>
</organism>
<evidence type="ECO:0000313" key="7">
    <source>
        <dbReference type="EMBL" id="POP46582.1"/>
    </source>
</evidence>
<comment type="caution">
    <text evidence="7">The sequence shown here is derived from an EMBL/GenBank/DDBJ whole genome shotgun (WGS) entry which is preliminary data.</text>
</comment>
<accession>A0A2P5GM11</accession>
<name>A0A2P5GM11_9ENTR</name>
<dbReference type="EMBL" id="PQGD01000014">
    <property type="protein sequence ID" value="POP46582.1"/>
    <property type="molecule type" value="Genomic_DNA"/>
</dbReference>
<sequence>MGEHDISDMKVATSAFWTATDVELATSGSWFRHPPEGWAATGVSIFAPAIQSGNMALVRSATDNCGMLASVVARMAIPPSCIITTDPQSINMENMPILQVTDGTEALLAMGRYARNKMRGKVTGVTGSAGKTTTVSMLAAALSAWGPVGQSRMTANLPRGVAWNLASVAWDTPNVVIEMAIGRMGVSSRMARPDVAIFTNIQPAHLGEKHTLHDIAMTKSAIFWGMAAGNIAILNRDMAEWETVRDEALRAKLQILTYGRHPESDSRLLDYDARGNKVTATINGQPVAYSLSASGEHMAVNSLAVLAAVHALSYPLAPAIEKVAAFMPLAGRGREVAAGIDGCAFTLIDDAYNANPGSMHAALTNLSEKPVMGRRVAVLGEMADLGTDAMSYHTALAATLNHSMIDRVYLVGSQYAVCWQALEDSKKGRFFTTVDEIKNELCALLQQGDTVLFKGSHSANIHQLVEWVLAKNEKRL</sequence>
<keyword evidence="2" id="KW-0547">Nucleotide-binding</keyword>
<dbReference type="Pfam" id="PF08245">
    <property type="entry name" value="Mur_ligase_M"/>
    <property type="match status" value="1"/>
</dbReference>
<dbReference type="Proteomes" id="UP000247005">
    <property type="component" value="Unassembled WGS sequence"/>
</dbReference>
<evidence type="ECO:0000256" key="3">
    <source>
        <dbReference type="ARBA" id="ARBA00022840"/>
    </source>
</evidence>
<dbReference type="Proteomes" id="UP000237073">
    <property type="component" value="Unassembled WGS sequence"/>
</dbReference>
<dbReference type="InterPro" id="IPR051046">
    <property type="entry name" value="MurCDEF_CellWall_CoF430Synth"/>
</dbReference>
<evidence type="ECO:0000256" key="1">
    <source>
        <dbReference type="ARBA" id="ARBA00022598"/>
    </source>
</evidence>
<keyword evidence="1" id="KW-0436">Ligase</keyword>
<gene>
    <name evidence="7" type="ORF">CHU32_17875</name>
    <name evidence="6" type="ORF">CHU33_25395</name>
</gene>
<dbReference type="InterPro" id="IPR013221">
    <property type="entry name" value="Mur_ligase_cen"/>
</dbReference>
<feature type="domain" description="Mur ligase C-terminal" evidence="4">
    <location>
        <begin position="345"/>
        <end position="456"/>
    </location>
</feature>
<keyword evidence="8" id="KW-1185">Reference proteome</keyword>
<dbReference type="SUPFAM" id="SSF53623">
    <property type="entry name" value="MurD-like peptide ligases, catalytic domain"/>
    <property type="match status" value="1"/>
</dbReference>
<dbReference type="GO" id="GO:0016881">
    <property type="term" value="F:acid-amino acid ligase activity"/>
    <property type="evidence" value="ECO:0007669"/>
    <property type="project" value="InterPro"/>
</dbReference>
<proteinExistence type="predicted"/>
<evidence type="ECO:0008006" key="10">
    <source>
        <dbReference type="Google" id="ProtNLM"/>
    </source>
</evidence>
<dbReference type="Gene3D" id="3.40.1190.10">
    <property type="entry name" value="Mur-like, catalytic domain"/>
    <property type="match status" value="1"/>
</dbReference>
<evidence type="ECO:0000313" key="9">
    <source>
        <dbReference type="Proteomes" id="UP000247005"/>
    </source>
</evidence>
<reference evidence="8 9" key="1">
    <citation type="submission" date="2018-01" db="EMBL/GenBank/DDBJ databases">
        <title>Superficieibacter electus gen. nov., sp. nov., an extended-spectrum beta-lactamase possessing member of the Enterobacteriaceae family, isolated from intensive care unit surfaces.</title>
        <authorList>
            <person name="Potter R.F."/>
            <person name="D'Souza A.W."/>
        </authorList>
    </citation>
    <scope>NUCLEOTIDE SEQUENCE [LARGE SCALE GENOMIC DNA]</scope>
    <source>
        <strain evidence="7 9">BP-1</strain>
        <strain evidence="6 8">BP-2</strain>
    </source>
</reference>
<dbReference type="InterPro" id="IPR004101">
    <property type="entry name" value="Mur_ligase_C"/>
</dbReference>
<evidence type="ECO:0000259" key="4">
    <source>
        <dbReference type="Pfam" id="PF02875"/>
    </source>
</evidence>
<evidence type="ECO:0000256" key="2">
    <source>
        <dbReference type="ARBA" id="ARBA00022741"/>
    </source>
</evidence>
<dbReference type="OrthoDB" id="9801978at2"/>
<evidence type="ECO:0000313" key="8">
    <source>
        <dbReference type="Proteomes" id="UP000237073"/>
    </source>
</evidence>
<dbReference type="EMBL" id="PQGE01000034">
    <property type="protein sequence ID" value="POP40861.1"/>
    <property type="molecule type" value="Genomic_DNA"/>
</dbReference>
<dbReference type="RefSeq" id="WP_103678645.1">
    <property type="nucleotide sequence ID" value="NZ_PQGD01000014.1"/>
</dbReference>
<dbReference type="SUPFAM" id="SSF53244">
    <property type="entry name" value="MurD-like peptide ligases, peptide-binding domain"/>
    <property type="match status" value="1"/>
</dbReference>
<dbReference type="InterPro" id="IPR036615">
    <property type="entry name" value="Mur_ligase_C_dom_sf"/>
</dbReference>
<dbReference type="InterPro" id="IPR036565">
    <property type="entry name" value="Mur-like_cat_sf"/>
</dbReference>
<evidence type="ECO:0000259" key="5">
    <source>
        <dbReference type="Pfam" id="PF08245"/>
    </source>
</evidence>
<dbReference type="GO" id="GO:0005524">
    <property type="term" value="F:ATP binding"/>
    <property type="evidence" value="ECO:0007669"/>
    <property type="project" value="UniProtKB-KW"/>
</dbReference>
<dbReference type="Pfam" id="PF02875">
    <property type="entry name" value="Mur_ligase_C"/>
    <property type="match status" value="1"/>
</dbReference>
<protein>
    <recommendedName>
        <fullName evidence="10">UDP-N-acetylmuramoyl-tripeptide--D-alanyl-D-alanine ligase</fullName>
    </recommendedName>
</protein>
<dbReference type="PANTHER" id="PTHR43024:SF1">
    <property type="entry name" value="UDP-N-ACETYLMURAMOYL-TRIPEPTIDE--D-ALANYL-D-ALANINE LIGASE"/>
    <property type="match status" value="1"/>
</dbReference>
<dbReference type="PANTHER" id="PTHR43024">
    <property type="entry name" value="UDP-N-ACETYLMURAMOYL-TRIPEPTIDE--D-ALANYL-D-ALANINE LIGASE"/>
    <property type="match status" value="1"/>
</dbReference>
<keyword evidence="3" id="KW-0067">ATP-binding</keyword>
<evidence type="ECO:0000313" key="6">
    <source>
        <dbReference type="EMBL" id="POP40861.1"/>
    </source>
</evidence>
<dbReference type="Gene3D" id="3.90.190.20">
    <property type="entry name" value="Mur ligase, C-terminal domain"/>
    <property type="match status" value="1"/>
</dbReference>
<dbReference type="AlphaFoldDB" id="A0A2P5GM11"/>
<feature type="domain" description="Mur ligase central" evidence="5">
    <location>
        <begin position="125"/>
        <end position="309"/>
    </location>
</feature>